<protein>
    <submittedName>
        <fullName evidence="4">NAD(P)-binding protein</fullName>
    </submittedName>
</protein>
<dbReference type="InterPro" id="IPR002347">
    <property type="entry name" value="SDR_fam"/>
</dbReference>
<dbReference type="PRINTS" id="PR00080">
    <property type="entry name" value="SDRFAMILY"/>
</dbReference>
<dbReference type="PRINTS" id="PR00081">
    <property type="entry name" value="GDHRDH"/>
</dbReference>
<organism evidence="4 5">
    <name type="scientific">Acaromyces ingoldii</name>
    <dbReference type="NCBI Taxonomy" id="215250"/>
    <lineage>
        <taxon>Eukaryota</taxon>
        <taxon>Fungi</taxon>
        <taxon>Dikarya</taxon>
        <taxon>Basidiomycota</taxon>
        <taxon>Ustilaginomycotina</taxon>
        <taxon>Exobasidiomycetes</taxon>
        <taxon>Exobasidiales</taxon>
        <taxon>Cryptobasidiaceae</taxon>
        <taxon>Acaromyces</taxon>
    </lineage>
</organism>
<keyword evidence="3" id="KW-0560">Oxidoreductase</keyword>
<dbReference type="GO" id="GO:0005975">
    <property type="term" value="P:carbohydrate metabolic process"/>
    <property type="evidence" value="ECO:0007669"/>
    <property type="project" value="UniProtKB-ARBA"/>
</dbReference>
<keyword evidence="2" id="KW-0521">NADP</keyword>
<dbReference type="InParanoid" id="A0A316YIA6"/>
<proteinExistence type="inferred from homology"/>
<gene>
    <name evidence="4" type="ORF">FA10DRAFT_242245</name>
</gene>
<dbReference type="AlphaFoldDB" id="A0A316YIA6"/>
<dbReference type="FunFam" id="3.40.50.720:FF:000090">
    <property type="entry name" value="NADP-dependent mannitol dehydrogenase"/>
    <property type="match status" value="1"/>
</dbReference>
<dbReference type="GeneID" id="37041191"/>
<name>A0A316YIA6_9BASI</name>
<dbReference type="Gene3D" id="3.40.50.720">
    <property type="entry name" value="NAD(P)-binding Rossmann-like Domain"/>
    <property type="match status" value="1"/>
</dbReference>
<comment type="similarity">
    <text evidence="1">Belongs to the short-chain dehydrogenases/reductases (SDR) family.</text>
</comment>
<dbReference type="OrthoDB" id="1888931at2759"/>
<evidence type="ECO:0000313" key="4">
    <source>
        <dbReference type="EMBL" id="PWN88929.1"/>
    </source>
</evidence>
<accession>A0A316YIA6</accession>
<reference evidence="4" key="1">
    <citation type="journal article" date="2018" name="Mol. Biol. Evol.">
        <title>Broad Genomic Sampling Reveals a Smut Pathogenic Ancestry of the Fungal Clade Ustilaginomycotina.</title>
        <authorList>
            <person name="Kijpornyongpan T."/>
            <person name="Mondo S.J."/>
            <person name="Barry K."/>
            <person name="Sandor L."/>
            <person name="Lee J."/>
            <person name="Lipzen A."/>
            <person name="Pangilinan J."/>
            <person name="LaButti K."/>
            <person name="Hainaut M."/>
            <person name="Henrissat B."/>
            <person name="Grigoriev I.V."/>
            <person name="Spatafora J.W."/>
            <person name="Aime M.C."/>
        </authorList>
    </citation>
    <scope>NUCLEOTIDE SEQUENCE [LARGE SCALE GENOMIC DNA]</scope>
    <source>
        <strain evidence="4">MCA 4198</strain>
    </source>
</reference>
<dbReference type="PANTHER" id="PTHR43008:SF1">
    <property type="entry name" value="NADP-DEPENDENT MANNITOL DEHYDROGENASE-RELATED"/>
    <property type="match status" value="1"/>
</dbReference>
<dbReference type="STRING" id="215250.A0A316YIA6"/>
<evidence type="ECO:0000313" key="5">
    <source>
        <dbReference type="Proteomes" id="UP000245768"/>
    </source>
</evidence>
<sequence length="274" mass="29152">MSMTYDANAPAIEPRPNPPLSDSIMEMFSLKGRVAIVCGSASGIGLAVCEAFAEAGADVAMWYNSNDAAIARAAELAKRYGVRAKAYKVGVTAYEPVHKAVADVVADFGKLDIFVANAGAGMPGGILEQSVDDWHKIVNINYHGVFYCAKAAGEVFKKQGKGNLIITSSMSAHIVNVPVDQPCYNSTKAAVTHLGKSLAREWREFARVNIVSPGFVKTDMGAAPQVLSEAYRMSVMGRQADPRELKGAYLYLASDASTYATGTDLIIDGGYSLP</sequence>
<keyword evidence="5" id="KW-1185">Reference proteome</keyword>
<dbReference type="EMBL" id="KZ819637">
    <property type="protein sequence ID" value="PWN88929.1"/>
    <property type="molecule type" value="Genomic_DNA"/>
</dbReference>
<dbReference type="Pfam" id="PF13561">
    <property type="entry name" value="adh_short_C2"/>
    <property type="match status" value="1"/>
</dbReference>
<dbReference type="RefSeq" id="XP_025376127.1">
    <property type="nucleotide sequence ID" value="XM_025519275.1"/>
</dbReference>
<dbReference type="InterPro" id="IPR020904">
    <property type="entry name" value="Sc_DH/Rdtase_CS"/>
</dbReference>
<dbReference type="PANTHER" id="PTHR43008">
    <property type="entry name" value="BENZIL REDUCTASE"/>
    <property type="match status" value="1"/>
</dbReference>
<dbReference type="Proteomes" id="UP000245768">
    <property type="component" value="Unassembled WGS sequence"/>
</dbReference>
<evidence type="ECO:0000256" key="1">
    <source>
        <dbReference type="ARBA" id="ARBA00006484"/>
    </source>
</evidence>
<dbReference type="SUPFAM" id="SSF51735">
    <property type="entry name" value="NAD(P)-binding Rossmann-fold domains"/>
    <property type="match status" value="1"/>
</dbReference>
<dbReference type="InterPro" id="IPR036291">
    <property type="entry name" value="NAD(P)-bd_dom_sf"/>
</dbReference>
<dbReference type="FunCoup" id="A0A316YIA6">
    <property type="interactions" value="33"/>
</dbReference>
<dbReference type="GO" id="GO:0050664">
    <property type="term" value="F:oxidoreductase activity, acting on NAD(P)H, oxygen as acceptor"/>
    <property type="evidence" value="ECO:0007669"/>
    <property type="project" value="TreeGrafter"/>
</dbReference>
<evidence type="ECO:0000256" key="3">
    <source>
        <dbReference type="ARBA" id="ARBA00023002"/>
    </source>
</evidence>
<dbReference type="GO" id="GO:0044281">
    <property type="term" value="P:small molecule metabolic process"/>
    <property type="evidence" value="ECO:0007669"/>
    <property type="project" value="UniProtKB-ARBA"/>
</dbReference>
<dbReference type="GO" id="GO:0050085">
    <property type="term" value="F:mannitol 2-dehydrogenase (NADP+) activity"/>
    <property type="evidence" value="ECO:0007669"/>
    <property type="project" value="UniProtKB-ARBA"/>
</dbReference>
<evidence type="ECO:0000256" key="2">
    <source>
        <dbReference type="ARBA" id="ARBA00022857"/>
    </source>
</evidence>
<dbReference type="PROSITE" id="PS00061">
    <property type="entry name" value="ADH_SHORT"/>
    <property type="match status" value="1"/>
</dbReference>